<protein>
    <submittedName>
        <fullName evidence="1">Uncharacterized protein</fullName>
    </submittedName>
</protein>
<evidence type="ECO:0000313" key="1">
    <source>
        <dbReference type="EMBL" id="TQL59089.1"/>
    </source>
</evidence>
<gene>
    <name evidence="1" type="ORF">FB474_0436</name>
</gene>
<dbReference type="Proteomes" id="UP000319514">
    <property type="component" value="Unassembled WGS sequence"/>
</dbReference>
<comment type="caution">
    <text evidence="1">The sequence shown here is derived from an EMBL/GenBank/DDBJ whole genome shotgun (WGS) entry which is preliminary data.</text>
</comment>
<proteinExistence type="predicted"/>
<dbReference type="EMBL" id="VFOQ01000001">
    <property type="protein sequence ID" value="TQL59089.1"/>
    <property type="molecule type" value="Genomic_DNA"/>
</dbReference>
<evidence type="ECO:0000313" key="2">
    <source>
        <dbReference type="Proteomes" id="UP000319514"/>
    </source>
</evidence>
<accession>A0A542ZFM2</accession>
<name>A0A542ZFM2_9MICO</name>
<organism evidence="1 2">
    <name type="scientific">Oryzihumus leptocrescens</name>
    <dbReference type="NCBI Taxonomy" id="297536"/>
    <lineage>
        <taxon>Bacteria</taxon>
        <taxon>Bacillati</taxon>
        <taxon>Actinomycetota</taxon>
        <taxon>Actinomycetes</taxon>
        <taxon>Micrococcales</taxon>
        <taxon>Intrasporangiaceae</taxon>
        <taxon>Oryzihumus</taxon>
    </lineage>
</organism>
<sequence length="99" mass="10985">MQPPTPVPVEVRTELARVVERWRQLPLDRAERHAGAVRELVQRLADEVAERIGQDPWPVPDLGPATLMDQLAVMVYDASEVGLPEDLAGQLGDLRRALA</sequence>
<dbReference type="AlphaFoldDB" id="A0A542ZFM2"/>
<reference evidence="1 2" key="1">
    <citation type="submission" date="2019-06" db="EMBL/GenBank/DDBJ databases">
        <title>Sequencing the genomes of 1000 actinobacteria strains.</title>
        <authorList>
            <person name="Klenk H.-P."/>
        </authorList>
    </citation>
    <scope>NUCLEOTIDE SEQUENCE [LARGE SCALE GENOMIC DNA]</scope>
    <source>
        <strain evidence="1 2">DSM 18082</strain>
    </source>
</reference>
<keyword evidence="2" id="KW-1185">Reference proteome</keyword>